<evidence type="ECO:0000313" key="1">
    <source>
        <dbReference type="EMBL" id="TEB13818.1"/>
    </source>
</evidence>
<dbReference type="EMBL" id="QPFP01000413">
    <property type="protein sequence ID" value="TEB13818.1"/>
    <property type="molecule type" value="Genomic_DNA"/>
</dbReference>
<comment type="caution">
    <text evidence="1">The sequence shown here is derived from an EMBL/GenBank/DDBJ whole genome shotgun (WGS) entry which is preliminary data.</text>
</comment>
<evidence type="ECO:0000313" key="2">
    <source>
        <dbReference type="Proteomes" id="UP000298030"/>
    </source>
</evidence>
<reference evidence="1 2" key="1">
    <citation type="journal article" date="2019" name="Nat. Ecol. Evol.">
        <title>Megaphylogeny resolves global patterns of mushroom evolution.</title>
        <authorList>
            <person name="Varga T."/>
            <person name="Krizsan K."/>
            <person name="Foldi C."/>
            <person name="Dima B."/>
            <person name="Sanchez-Garcia M."/>
            <person name="Sanchez-Ramirez S."/>
            <person name="Szollosi G.J."/>
            <person name="Szarkandi J.G."/>
            <person name="Papp V."/>
            <person name="Albert L."/>
            <person name="Andreopoulos W."/>
            <person name="Angelini C."/>
            <person name="Antonin V."/>
            <person name="Barry K.W."/>
            <person name="Bougher N.L."/>
            <person name="Buchanan P."/>
            <person name="Buyck B."/>
            <person name="Bense V."/>
            <person name="Catcheside P."/>
            <person name="Chovatia M."/>
            <person name="Cooper J."/>
            <person name="Damon W."/>
            <person name="Desjardin D."/>
            <person name="Finy P."/>
            <person name="Geml J."/>
            <person name="Haridas S."/>
            <person name="Hughes K."/>
            <person name="Justo A."/>
            <person name="Karasinski D."/>
            <person name="Kautmanova I."/>
            <person name="Kiss B."/>
            <person name="Kocsube S."/>
            <person name="Kotiranta H."/>
            <person name="LaButti K.M."/>
            <person name="Lechner B.E."/>
            <person name="Liimatainen K."/>
            <person name="Lipzen A."/>
            <person name="Lukacs Z."/>
            <person name="Mihaltcheva S."/>
            <person name="Morgado L.N."/>
            <person name="Niskanen T."/>
            <person name="Noordeloos M.E."/>
            <person name="Ohm R.A."/>
            <person name="Ortiz-Santana B."/>
            <person name="Ovrebo C."/>
            <person name="Racz N."/>
            <person name="Riley R."/>
            <person name="Savchenko A."/>
            <person name="Shiryaev A."/>
            <person name="Soop K."/>
            <person name="Spirin V."/>
            <person name="Szebenyi C."/>
            <person name="Tomsovsky M."/>
            <person name="Tulloss R.E."/>
            <person name="Uehling J."/>
            <person name="Grigoriev I.V."/>
            <person name="Vagvolgyi C."/>
            <person name="Papp T."/>
            <person name="Martin F.M."/>
            <person name="Miettinen O."/>
            <person name="Hibbett D.S."/>
            <person name="Nagy L.G."/>
        </authorList>
    </citation>
    <scope>NUCLEOTIDE SEQUENCE [LARGE SCALE GENOMIC DNA]</scope>
    <source>
        <strain evidence="1 2">FP101781</strain>
    </source>
</reference>
<gene>
    <name evidence="1" type="ORF">FA13DRAFT_1721749</name>
</gene>
<name>A0A4Y7RXT1_COPMI</name>
<dbReference type="Proteomes" id="UP000298030">
    <property type="component" value="Unassembled WGS sequence"/>
</dbReference>
<dbReference type="AlphaFoldDB" id="A0A4Y7RXT1"/>
<sequence>MACCRVVEWESLDSERRWDGASSQHLRSWANGNGICLEIIDHRLKSEGERYSVRGELSHREGFGVCVIQKPGVRGLPEVLLAAVRFKALRWASRRPSRTLSKTGIFWKVATENDASWGVVLAAYHSNNQLGWVNVTPVHLWKRLTRTPVSEITDNLQGPSSHGHPSLNLAECWMNDSPVLVIPSEFGVVKDMMRAFRGFRRGFRGGTHIMTTTTGARAIFPSVFALEQVESPP</sequence>
<accession>A0A4Y7RXT1</accession>
<proteinExistence type="predicted"/>
<keyword evidence="2" id="KW-1185">Reference proteome</keyword>
<protein>
    <submittedName>
        <fullName evidence="1">Uncharacterized protein</fullName>
    </submittedName>
</protein>
<organism evidence="1 2">
    <name type="scientific">Coprinellus micaceus</name>
    <name type="common">Glistening ink-cap mushroom</name>
    <name type="synonym">Coprinus micaceus</name>
    <dbReference type="NCBI Taxonomy" id="71717"/>
    <lineage>
        <taxon>Eukaryota</taxon>
        <taxon>Fungi</taxon>
        <taxon>Dikarya</taxon>
        <taxon>Basidiomycota</taxon>
        <taxon>Agaricomycotina</taxon>
        <taxon>Agaricomycetes</taxon>
        <taxon>Agaricomycetidae</taxon>
        <taxon>Agaricales</taxon>
        <taxon>Agaricineae</taxon>
        <taxon>Psathyrellaceae</taxon>
        <taxon>Coprinellus</taxon>
    </lineage>
</organism>